<feature type="transmembrane region" description="Helical" evidence="6">
    <location>
        <begin position="88"/>
        <end position="108"/>
    </location>
</feature>
<feature type="transmembrane region" description="Helical" evidence="6">
    <location>
        <begin position="281"/>
        <end position="304"/>
    </location>
</feature>
<feature type="transmembrane region" description="Helical" evidence="6">
    <location>
        <begin position="186"/>
        <end position="206"/>
    </location>
</feature>
<evidence type="ECO:0000313" key="7">
    <source>
        <dbReference type="EMBL" id="KAI5075246.1"/>
    </source>
</evidence>
<dbReference type="PANTHER" id="PTHR14255:SF1">
    <property type="entry name" value="SULFITE EXPORTER TAUE_SAFE FAMILY PROTEIN 3"/>
    <property type="match status" value="1"/>
</dbReference>
<comment type="subcellular location">
    <subcellularLocation>
        <location evidence="1">Membrane</location>
        <topology evidence="1">Multi-pass membrane protein</topology>
    </subcellularLocation>
</comment>
<keyword evidence="4 6" id="KW-1133">Transmembrane helix</keyword>
<reference evidence="7" key="1">
    <citation type="submission" date="2021-01" db="EMBL/GenBank/DDBJ databases">
        <title>Adiantum capillus-veneris genome.</title>
        <authorList>
            <person name="Fang Y."/>
            <person name="Liao Q."/>
        </authorList>
    </citation>
    <scope>NUCLEOTIDE SEQUENCE</scope>
    <source>
        <strain evidence="7">H3</strain>
        <tissue evidence="7">Leaf</tissue>
    </source>
</reference>
<name>A0A9D4UWJ5_ADICA</name>
<dbReference type="Pfam" id="PF01925">
    <property type="entry name" value="TauE"/>
    <property type="match status" value="1"/>
</dbReference>
<evidence type="ECO:0000313" key="8">
    <source>
        <dbReference type="Proteomes" id="UP000886520"/>
    </source>
</evidence>
<evidence type="ECO:0000256" key="3">
    <source>
        <dbReference type="ARBA" id="ARBA00022692"/>
    </source>
</evidence>
<proteinExistence type="inferred from homology"/>
<evidence type="ECO:0000256" key="1">
    <source>
        <dbReference type="ARBA" id="ARBA00004141"/>
    </source>
</evidence>
<evidence type="ECO:0000256" key="6">
    <source>
        <dbReference type="SAM" id="Phobius"/>
    </source>
</evidence>
<comment type="caution">
    <text evidence="7">The sequence shown here is derived from an EMBL/GenBank/DDBJ whole genome shotgun (WGS) entry which is preliminary data.</text>
</comment>
<dbReference type="AlphaFoldDB" id="A0A9D4UWJ5"/>
<comment type="similarity">
    <text evidence="2">Belongs to the 4-toluene sulfonate uptake permease (TSUP) (TC 2.A.102) family.</text>
</comment>
<protein>
    <recommendedName>
        <fullName evidence="9">Sulfite exporter TauE/SafE family protein</fullName>
    </recommendedName>
</protein>
<feature type="transmembrane region" description="Helical" evidence="6">
    <location>
        <begin position="57"/>
        <end position="76"/>
    </location>
</feature>
<keyword evidence="3 6" id="KW-0812">Transmembrane</keyword>
<dbReference type="InterPro" id="IPR002781">
    <property type="entry name" value="TM_pro_TauE-like"/>
</dbReference>
<dbReference type="OrthoDB" id="434519at2759"/>
<dbReference type="GO" id="GO:0016567">
    <property type="term" value="P:protein ubiquitination"/>
    <property type="evidence" value="ECO:0007669"/>
    <property type="project" value="TreeGrafter"/>
</dbReference>
<organism evidence="7 8">
    <name type="scientific">Adiantum capillus-veneris</name>
    <name type="common">Maidenhair fern</name>
    <dbReference type="NCBI Taxonomy" id="13818"/>
    <lineage>
        <taxon>Eukaryota</taxon>
        <taxon>Viridiplantae</taxon>
        <taxon>Streptophyta</taxon>
        <taxon>Embryophyta</taxon>
        <taxon>Tracheophyta</taxon>
        <taxon>Polypodiopsida</taxon>
        <taxon>Polypodiidae</taxon>
        <taxon>Polypodiales</taxon>
        <taxon>Pteridineae</taxon>
        <taxon>Pteridaceae</taxon>
        <taxon>Vittarioideae</taxon>
        <taxon>Adiantum</taxon>
    </lineage>
</organism>
<dbReference type="GO" id="GO:0031464">
    <property type="term" value="C:Cul4A-RING E3 ubiquitin ligase complex"/>
    <property type="evidence" value="ECO:0007669"/>
    <property type="project" value="TreeGrafter"/>
</dbReference>
<feature type="transmembrane region" description="Helical" evidence="6">
    <location>
        <begin position="114"/>
        <end position="135"/>
    </location>
</feature>
<evidence type="ECO:0000256" key="2">
    <source>
        <dbReference type="ARBA" id="ARBA00009142"/>
    </source>
</evidence>
<dbReference type="EMBL" id="JABFUD020000009">
    <property type="protein sequence ID" value="KAI5075246.1"/>
    <property type="molecule type" value="Genomic_DNA"/>
</dbReference>
<evidence type="ECO:0008006" key="9">
    <source>
        <dbReference type="Google" id="ProtNLM"/>
    </source>
</evidence>
<sequence>MASLQHWPALSFTWRCCLGSVVGFLGAGLGTGGGIGGGSIFIPMLNLILHFDSKTSVALSKCMILGASISTIFYNLFQRHPTDDVSLVNYLVGFLLMPMMLLGISIGVKLNVLFPGWLITAIIVVVTLVTTSRVLQKARNKWIDETNQKLSTQDEQYCDDYSTPPPHERIFSDMISSNLSILKQNLSWMIAFMVLVWVVLVTLQVLQVQTRTCSQWYWLFNSLQVPVAVLTFVLVANKVYNAASTNNEIKEPLKFYFGTTSFGIWRTPVGLLRNSHLYYDVYFGISGCSVFISSQVSFVIWWFGCQECHLRLERRKIYGLYPSLLRFFTPAKPWLVVHDIEWCWQAVELEWRGTSS</sequence>
<dbReference type="GO" id="GO:0016020">
    <property type="term" value="C:membrane"/>
    <property type="evidence" value="ECO:0007669"/>
    <property type="project" value="UniProtKB-SubCell"/>
</dbReference>
<dbReference type="Proteomes" id="UP000886520">
    <property type="component" value="Chromosome 9"/>
</dbReference>
<feature type="transmembrane region" description="Helical" evidence="6">
    <location>
        <begin position="218"/>
        <end position="240"/>
    </location>
</feature>
<feature type="transmembrane region" description="Helical" evidence="6">
    <location>
        <begin position="12"/>
        <end position="45"/>
    </location>
</feature>
<evidence type="ECO:0000256" key="4">
    <source>
        <dbReference type="ARBA" id="ARBA00022989"/>
    </source>
</evidence>
<keyword evidence="8" id="KW-1185">Reference proteome</keyword>
<evidence type="ECO:0000256" key="5">
    <source>
        <dbReference type="ARBA" id="ARBA00023136"/>
    </source>
</evidence>
<dbReference type="PANTHER" id="PTHR14255">
    <property type="entry name" value="CEREBLON"/>
    <property type="match status" value="1"/>
</dbReference>
<accession>A0A9D4UWJ5</accession>
<keyword evidence="5 6" id="KW-0472">Membrane</keyword>
<gene>
    <name evidence="7" type="ORF">GOP47_0009322</name>
</gene>